<dbReference type="InterPro" id="IPR009571">
    <property type="entry name" value="SUR7/Rim9-like_fungi"/>
</dbReference>
<evidence type="ECO:0000313" key="2">
    <source>
        <dbReference type="EMBL" id="KAI9271526.1"/>
    </source>
</evidence>
<proteinExistence type="predicted"/>
<reference evidence="2" key="1">
    <citation type="journal article" date="2022" name="IScience">
        <title>Evolution of zygomycete secretomes and the origins of terrestrial fungal ecologies.</title>
        <authorList>
            <person name="Chang Y."/>
            <person name="Wang Y."/>
            <person name="Mondo S."/>
            <person name="Ahrendt S."/>
            <person name="Andreopoulos W."/>
            <person name="Barry K."/>
            <person name="Beard J."/>
            <person name="Benny G.L."/>
            <person name="Blankenship S."/>
            <person name="Bonito G."/>
            <person name="Cuomo C."/>
            <person name="Desiro A."/>
            <person name="Gervers K.A."/>
            <person name="Hundley H."/>
            <person name="Kuo A."/>
            <person name="LaButti K."/>
            <person name="Lang B.F."/>
            <person name="Lipzen A."/>
            <person name="O'Donnell K."/>
            <person name="Pangilinan J."/>
            <person name="Reynolds N."/>
            <person name="Sandor L."/>
            <person name="Smith M.E."/>
            <person name="Tsang A."/>
            <person name="Grigoriev I.V."/>
            <person name="Stajich J.E."/>
            <person name="Spatafora J.W."/>
        </authorList>
    </citation>
    <scope>NUCLEOTIDE SEQUENCE</scope>
    <source>
        <strain evidence="2">RSA 2281</strain>
    </source>
</reference>
<evidence type="ECO:0000256" key="1">
    <source>
        <dbReference type="SAM" id="SignalP"/>
    </source>
</evidence>
<dbReference type="GO" id="GO:0005886">
    <property type="term" value="C:plasma membrane"/>
    <property type="evidence" value="ECO:0007669"/>
    <property type="project" value="InterPro"/>
</dbReference>
<dbReference type="Pfam" id="PF06687">
    <property type="entry name" value="SUR7"/>
    <property type="match status" value="1"/>
</dbReference>
<evidence type="ECO:0000313" key="3">
    <source>
        <dbReference type="Proteomes" id="UP001209540"/>
    </source>
</evidence>
<gene>
    <name evidence="2" type="ORF">BDA99DRAFT_500307</name>
</gene>
<dbReference type="Proteomes" id="UP001209540">
    <property type="component" value="Unassembled WGS sequence"/>
</dbReference>
<reference evidence="2" key="2">
    <citation type="submission" date="2023-02" db="EMBL/GenBank/DDBJ databases">
        <authorList>
            <consortium name="DOE Joint Genome Institute"/>
            <person name="Mondo S.J."/>
            <person name="Chang Y."/>
            <person name="Wang Y."/>
            <person name="Ahrendt S."/>
            <person name="Andreopoulos W."/>
            <person name="Barry K."/>
            <person name="Beard J."/>
            <person name="Benny G.L."/>
            <person name="Blankenship S."/>
            <person name="Bonito G."/>
            <person name="Cuomo C."/>
            <person name="Desiro A."/>
            <person name="Gervers K.A."/>
            <person name="Hundley H."/>
            <person name="Kuo A."/>
            <person name="LaButti K."/>
            <person name="Lang B.F."/>
            <person name="Lipzen A."/>
            <person name="O'Donnell K."/>
            <person name="Pangilinan J."/>
            <person name="Reynolds N."/>
            <person name="Sandor L."/>
            <person name="Smith M.W."/>
            <person name="Tsang A."/>
            <person name="Grigoriev I.V."/>
            <person name="Stajich J.E."/>
            <person name="Spatafora J.W."/>
        </authorList>
    </citation>
    <scope>NUCLEOTIDE SEQUENCE</scope>
    <source>
        <strain evidence="2">RSA 2281</strain>
    </source>
</reference>
<dbReference type="EMBL" id="JAIXMP010000006">
    <property type="protein sequence ID" value="KAI9271526.1"/>
    <property type="molecule type" value="Genomic_DNA"/>
</dbReference>
<protein>
    <submittedName>
        <fullName evidence="2">Uncharacterized protein</fullName>
    </submittedName>
</protein>
<sequence>MKLFSVLAFLLSAIALVLQVITLCGNLPGIRSVYFVKVDTLVSNSLIDRIRHNIFGVPDSLTFATFVICQSFNSNYSQTSCTNPTLGYRFSM</sequence>
<feature type="chain" id="PRO_5041982868" evidence="1">
    <location>
        <begin position="20"/>
        <end position="92"/>
    </location>
</feature>
<keyword evidence="1" id="KW-0732">Signal</keyword>
<keyword evidence="3" id="KW-1185">Reference proteome</keyword>
<dbReference type="AlphaFoldDB" id="A0AAD5PGM7"/>
<comment type="caution">
    <text evidence="2">The sequence shown here is derived from an EMBL/GenBank/DDBJ whole genome shotgun (WGS) entry which is preliminary data.</text>
</comment>
<organism evidence="2 3">
    <name type="scientific">Phascolomyces articulosus</name>
    <dbReference type="NCBI Taxonomy" id="60185"/>
    <lineage>
        <taxon>Eukaryota</taxon>
        <taxon>Fungi</taxon>
        <taxon>Fungi incertae sedis</taxon>
        <taxon>Mucoromycota</taxon>
        <taxon>Mucoromycotina</taxon>
        <taxon>Mucoromycetes</taxon>
        <taxon>Mucorales</taxon>
        <taxon>Lichtheimiaceae</taxon>
        <taxon>Phascolomyces</taxon>
    </lineage>
</organism>
<feature type="signal peptide" evidence="1">
    <location>
        <begin position="1"/>
        <end position="19"/>
    </location>
</feature>
<name>A0AAD5PGM7_9FUNG</name>
<accession>A0AAD5PGM7</accession>